<dbReference type="RefSeq" id="WP_107889974.1">
    <property type="nucleotide sequence ID" value="NZ_CP028519.1"/>
</dbReference>
<dbReference type="KEGG" id="maer:DAI18_16765"/>
<dbReference type="STRING" id="1122240.GCA_000620105_02342"/>
<feature type="binding site" evidence="3">
    <location>
        <position position="99"/>
    </location>
    <ligand>
        <name>Zn(2+)</name>
        <dbReference type="ChEBI" id="CHEBI:29105"/>
        <label>2</label>
    </ligand>
</feature>
<dbReference type="CDD" id="cd03884">
    <property type="entry name" value="M20_bAS"/>
    <property type="match status" value="1"/>
</dbReference>
<dbReference type="AlphaFoldDB" id="A0A2S0PDQ9"/>
<dbReference type="GO" id="GO:0046872">
    <property type="term" value="F:metal ion binding"/>
    <property type="evidence" value="ECO:0007669"/>
    <property type="project" value="UniProtKB-KW"/>
</dbReference>
<dbReference type="InterPro" id="IPR011650">
    <property type="entry name" value="Peptidase_M20_dimer"/>
</dbReference>
<proteinExistence type="inferred from homology"/>
<gene>
    <name evidence="5" type="ORF">DAI18_16765</name>
</gene>
<dbReference type="InterPro" id="IPR036264">
    <property type="entry name" value="Bact_exopeptidase_dim_dom"/>
</dbReference>
<feature type="binding site" evidence="3">
    <location>
        <position position="194"/>
    </location>
    <ligand>
        <name>Zn(2+)</name>
        <dbReference type="ChEBI" id="CHEBI:29105"/>
        <label>1</label>
    </ligand>
</feature>
<feature type="binding site" evidence="3">
    <location>
        <position position="88"/>
    </location>
    <ligand>
        <name>Zn(2+)</name>
        <dbReference type="ChEBI" id="CHEBI:29105"/>
        <label>1</label>
    </ligand>
</feature>
<accession>A0A2S0PDQ9</accession>
<dbReference type="NCBIfam" id="NF006771">
    <property type="entry name" value="PRK09290.1-5"/>
    <property type="match status" value="1"/>
</dbReference>
<dbReference type="Gene3D" id="3.40.630.10">
    <property type="entry name" value="Zn peptidases"/>
    <property type="match status" value="1"/>
</dbReference>
<dbReference type="Gene3D" id="3.30.70.360">
    <property type="match status" value="1"/>
</dbReference>
<evidence type="ECO:0000313" key="6">
    <source>
        <dbReference type="Proteomes" id="UP000244173"/>
    </source>
</evidence>
<dbReference type="EMBL" id="CP028519">
    <property type="protein sequence ID" value="AVY95514.1"/>
    <property type="molecule type" value="Genomic_DNA"/>
</dbReference>
<evidence type="ECO:0000313" key="5">
    <source>
        <dbReference type="EMBL" id="AVY95514.1"/>
    </source>
</evidence>
<dbReference type="NCBIfam" id="NF006769">
    <property type="entry name" value="PRK09290.1-3"/>
    <property type="match status" value="1"/>
</dbReference>
<protein>
    <submittedName>
        <fullName evidence="5">Zn-dependent hydrolase</fullName>
    </submittedName>
</protein>
<dbReference type="PANTHER" id="PTHR32494:SF5">
    <property type="entry name" value="ALLANTOATE AMIDOHYDROLASE"/>
    <property type="match status" value="1"/>
</dbReference>
<evidence type="ECO:0000256" key="1">
    <source>
        <dbReference type="ARBA" id="ARBA00006153"/>
    </source>
</evidence>
<dbReference type="PANTHER" id="PTHR32494">
    <property type="entry name" value="ALLANTOATE DEIMINASE-RELATED"/>
    <property type="match status" value="1"/>
</dbReference>
<dbReference type="InterPro" id="IPR010158">
    <property type="entry name" value="Amidase_Cbmase"/>
</dbReference>
<evidence type="ECO:0000256" key="2">
    <source>
        <dbReference type="ARBA" id="ARBA00022801"/>
    </source>
</evidence>
<sequence>MSNDNFGHVRIDGARLWRSLAGMARIGATERGGVCRLALTDLDRQSRDLFVDWARAAGCDIRVDRIGNVFARRAGRDDRLAPVLTGSHGDTQPTGGRFDGIYGVLGGLEVLRTLDDHGIRTDRPLEVALWTNEEGSRFAPAMIGSAVFTGASTLDYGLSRQDADGLSLGDELARIGYAGDEAPGHPLHAAFELHIEQGPILEAAGRTIGVVTGAQGQRWYEITFTGVDSHAGTTPMEVRRDALVGLAELVLFVNRLGHAGAPQARATVGRVEVGPNSRNVIPGHAWLTVEFRHPDEAILEEMDAALRAEVARIAAAAGLQSRLEAIFHYAPVPFDPACVAAVRTAATELGYSRQDIVSGAGHDACHLARSVPTAMIFVPCIDGLSHNEAEDITPAWAEAGANVLLRVMLAAASVDRNGSVV</sequence>
<organism evidence="5 6">
    <name type="scientific">Microvirgula aerodenitrificans</name>
    <dbReference type="NCBI Taxonomy" id="57480"/>
    <lineage>
        <taxon>Bacteria</taxon>
        <taxon>Pseudomonadati</taxon>
        <taxon>Pseudomonadota</taxon>
        <taxon>Betaproteobacteria</taxon>
        <taxon>Neisseriales</taxon>
        <taxon>Aquaspirillaceae</taxon>
        <taxon>Microvirgula</taxon>
    </lineage>
</organism>
<dbReference type="SUPFAM" id="SSF55031">
    <property type="entry name" value="Bacterial exopeptidase dimerisation domain"/>
    <property type="match status" value="1"/>
</dbReference>
<dbReference type="Pfam" id="PF01546">
    <property type="entry name" value="Peptidase_M20"/>
    <property type="match status" value="1"/>
</dbReference>
<dbReference type="NCBIfam" id="NF009527">
    <property type="entry name" value="PRK12891.1"/>
    <property type="match status" value="1"/>
</dbReference>
<dbReference type="SUPFAM" id="SSF53187">
    <property type="entry name" value="Zn-dependent exopeptidases"/>
    <property type="match status" value="1"/>
</dbReference>
<dbReference type="InterPro" id="IPR002933">
    <property type="entry name" value="Peptidase_M20"/>
</dbReference>
<evidence type="ECO:0000259" key="4">
    <source>
        <dbReference type="Pfam" id="PF07687"/>
    </source>
</evidence>
<feature type="binding site" evidence="3">
    <location>
        <position position="386"/>
    </location>
    <ligand>
        <name>Zn(2+)</name>
        <dbReference type="ChEBI" id="CHEBI:29105"/>
        <label>2</label>
    </ligand>
</feature>
<keyword evidence="3" id="KW-0862">Zinc</keyword>
<keyword evidence="3" id="KW-0479">Metal-binding</keyword>
<comment type="similarity">
    <text evidence="1">Belongs to the peptidase M20 family.</text>
</comment>
<keyword evidence="6" id="KW-1185">Reference proteome</keyword>
<name>A0A2S0PDQ9_9NEIS</name>
<evidence type="ECO:0000256" key="3">
    <source>
        <dbReference type="PIRSR" id="PIRSR001235-1"/>
    </source>
</evidence>
<comment type="cofactor">
    <cofactor evidence="3">
        <name>Zn(2+)</name>
        <dbReference type="ChEBI" id="CHEBI:29105"/>
    </cofactor>
    <text evidence="3">Binds 2 Zn(2+) ions per subunit.</text>
</comment>
<feature type="domain" description="Peptidase M20 dimerisation" evidence="4">
    <location>
        <begin position="213"/>
        <end position="314"/>
    </location>
</feature>
<dbReference type="NCBIfam" id="TIGR01879">
    <property type="entry name" value="hydantase"/>
    <property type="match status" value="1"/>
</dbReference>
<dbReference type="Proteomes" id="UP000244173">
    <property type="component" value="Chromosome"/>
</dbReference>
<dbReference type="GO" id="GO:0016813">
    <property type="term" value="F:hydrolase activity, acting on carbon-nitrogen (but not peptide) bonds, in linear amidines"/>
    <property type="evidence" value="ECO:0007669"/>
    <property type="project" value="InterPro"/>
</dbReference>
<dbReference type="OrthoDB" id="9808195at2"/>
<feature type="binding site" evidence="3">
    <location>
        <position position="99"/>
    </location>
    <ligand>
        <name>Zn(2+)</name>
        <dbReference type="ChEBI" id="CHEBI:29105"/>
        <label>1</label>
    </ligand>
</feature>
<dbReference type="PIRSF" id="PIRSF001235">
    <property type="entry name" value="Amidase_carbamoylase"/>
    <property type="match status" value="1"/>
</dbReference>
<dbReference type="Pfam" id="PF07687">
    <property type="entry name" value="M20_dimer"/>
    <property type="match status" value="1"/>
</dbReference>
<feature type="binding site" evidence="3">
    <location>
        <position position="134"/>
    </location>
    <ligand>
        <name>Zn(2+)</name>
        <dbReference type="ChEBI" id="CHEBI:29105"/>
        <label>2</label>
    </ligand>
</feature>
<reference evidence="5 6" key="1">
    <citation type="submission" date="2018-04" db="EMBL/GenBank/DDBJ databases">
        <title>Denitrifier Microvirgula.</title>
        <authorList>
            <person name="Anderson E."/>
            <person name="Jang J."/>
            <person name="Ishii S."/>
        </authorList>
    </citation>
    <scope>NUCLEOTIDE SEQUENCE [LARGE SCALE GENOMIC DNA]</scope>
    <source>
        <strain evidence="5 6">BE2.4</strain>
    </source>
</reference>
<keyword evidence="2 5" id="KW-0378">Hydrolase</keyword>